<keyword evidence="3" id="KW-0464">Manganese</keyword>
<feature type="domain" description="L-arabinose isomerase C-terminal" evidence="6">
    <location>
        <begin position="316"/>
        <end position="456"/>
    </location>
</feature>
<keyword evidence="9" id="KW-1185">Reference proteome</keyword>
<keyword evidence="5" id="KW-0119">Carbohydrate metabolism</keyword>
<dbReference type="PANTHER" id="PTHR38464">
    <property type="entry name" value="L-ARABINOSE ISOMERASE"/>
    <property type="match status" value="1"/>
</dbReference>
<dbReference type="PIRSF" id="PIRSF001478">
    <property type="entry name" value="L-ara_isomerase"/>
    <property type="match status" value="1"/>
</dbReference>
<dbReference type="InterPro" id="IPR024664">
    <property type="entry name" value="Ara_Isoase_C"/>
</dbReference>
<name>A0A2R5EJK7_9BACL</name>
<reference evidence="8 9" key="1">
    <citation type="submission" date="2017-08" db="EMBL/GenBank/DDBJ databases">
        <title>Substantial Increase in Enzyme Production by Combined Drug-Resistance Mutations in Paenibacillus agaridevorans.</title>
        <authorList>
            <person name="Tanaka Y."/>
            <person name="Funane K."/>
            <person name="Hosaka T."/>
            <person name="Shiwa Y."/>
            <person name="Fujita N."/>
            <person name="Miyazaki T."/>
            <person name="Yoshikawa H."/>
            <person name="Murakami K."/>
            <person name="Kasahara K."/>
            <person name="Inaoka T."/>
            <person name="Hiraga Y."/>
            <person name="Ochi K."/>
        </authorList>
    </citation>
    <scope>NUCLEOTIDE SEQUENCE [LARGE SCALE GENOMIC DNA]</scope>
    <source>
        <strain evidence="8 9">T-3040</strain>
    </source>
</reference>
<dbReference type="Proteomes" id="UP000245202">
    <property type="component" value="Unassembled WGS sequence"/>
</dbReference>
<dbReference type="InterPro" id="IPR055390">
    <property type="entry name" value="AraA_central"/>
</dbReference>
<dbReference type="InterPro" id="IPR003762">
    <property type="entry name" value="Lara_isomerase"/>
</dbReference>
<evidence type="ECO:0008006" key="10">
    <source>
        <dbReference type="Google" id="ProtNLM"/>
    </source>
</evidence>
<dbReference type="AlphaFoldDB" id="A0A2R5EJK7"/>
<dbReference type="InterPro" id="IPR009015">
    <property type="entry name" value="Fucose_isomerase_N/cen_sf"/>
</dbReference>
<accession>A0A2R5EJK7</accession>
<comment type="caution">
    <text evidence="8">The sequence shown here is derived from an EMBL/GenBank/DDBJ whole genome shotgun (WGS) entry which is preliminary data.</text>
</comment>
<evidence type="ECO:0000259" key="7">
    <source>
        <dbReference type="Pfam" id="PF24856"/>
    </source>
</evidence>
<dbReference type="Pfam" id="PF11762">
    <property type="entry name" value="Arabinose_Iso_C"/>
    <property type="match status" value="1"/>
</dbReference>
<sequence length="465" mass="51514">MDKLKIGLLPLYVKLYDDIWPEARERVDAFYHTIAGELEKRGLEVEQAKACRISPEFAEAVRAFEQADVDAIVTLHLAYSPSLESADVLAATKLPLIVLDTTPTYDFGPSQHPDEILYNHGIHGVQDMCNLLVRNGKNFRIEAGHWSESDVLDRVADNAKAAKIAKKLRNAKVGSIGKSFDGMGDFRVPADELRSAIGIDAIFVDPLDSDNVFGPVSEERVDREMESNAMRFHAGKFDRETHRQSTKADLAVRDWIERNELTAFTANFLEVTRASALPCMPFLEASKAMERGIGYAGEGDLLTAALVGALLSVYPDTSFAEMFCPDWKNNLIFLSHMGEMNLRVAAGKPDLMEKDFPFTDAGNPVVAYGKFRGGQAVYVNLAPGRNKSYSLLLSPVEMVEGDGEDRMRDTIRGWFRPVIPVADFLTAYSELGGTHHGIVVYGDAIRVLERFGAIMGWNTVTIKET</sequence>
<dbReference type="GO" id="GO:0046872">
    <property type="term" value="F:metal ion binding"/>
    <property type="evidence" value="ECO:0007669"/>
    <property type="project" value="UniProtKB-KW"/>
</dbReference>
<dbReference type="Pfam" id="PF24856">
    <property type="entry name" value="AraA_central"/>
    <property type="match status" value="1"/>
</dbReference>
<dbReference type="RefSeq" id="WP_108991615.1">
    <property type="nucleotide sequence ID" value="NZ_BDQX01000039.1"/>
</dbReference>
<dbReference type="PANTHER" id="PTHR38464:SF1">
    <property type="entry name" value="L-ARABINOSE ISOMERASE"/>
    <property type="match status" value="1"/>
</dbReference>
<dbReference type="GO" id="GO:0019569">
    <property type="term" value="P:L-arabinose catabolic process to D-xylulose 5-phosphate"/>
    <property type="evidence" value="ECO:0007669"/>
    <property type="project" value="TreeGrafter"/>
</dbReference>
<keyword evidence="4" id="KW-0413">Isomerase</keyword>
<dbReference type="InterPro" id="IPR004216">
    <property type="entry name" value="Fuc/Ara_isomerase_C"/>
</dbReference>
<evidence type="ECO:0000256" key="4">
    <source>
        <dbReference type="ARBA" id="ARBA00023235"/>
    </source>
</evidence>
<dbReference type="SUPFAM" id="SSF53743">
    <property type="entry name" value="FucI/AraA N-terminal and middle domains"/>
    <property type="match status" value="1"/>
</dbReference>
<evidence type="ECO:0000256" key="1">
    <source>
        <dbReference type="ARBA" id="ARBA00022723"/>
    </source>
</evidence>
<dbReference type="SUPFAM" id="SSF50443">
    <property type="entry name" value="FucI/AraA C-terminal domain-like"/>
    <property type="match status" value="1"/>
</dbReference>
<organism evidence="8 9">
    <name type="scientific">Paenibacillus agaridevorans</name>
    <dbReference type="NCBI Taxonomy" id="171404"/>
    <lineage>
        <taxon>Bacteria</taxon>
        <taxon>Bacillati</taxon>
        <taxon>Bacillota</taxon>
        <taxon>Bacilli</taxon>
        <taxon>Bacillales</taxon>
        <taxon>Paenibacillaceae</taxon>
        <taxon>Paenibacillus</taxon>
    </lineage>
</organism>
<evidence type="ECO:0000313" key="9">
    <source>
        <dbReference type="Proteomes" id="UP000245202"/>
    </source>
</evidence>
<keyword evidence="2" id="KW-0054">Arabinose catabolism</keyword>
<dbReference type="GO" id="GO:0008733">
    <property type="term" value="F:L-arabinose isomerase activity"/>
    <property type="evidence" value="ECO:0007669"/>
    <property type="project" value="InterPro"/>
</dbReference>
<evidence type="ECO:0000259" key="6">
    <source>
        <dbReference type="Pfam" id="PF11762"/>
    </source>
</evidence>
<keyword evidence="1" id="KW-0479">Metal-binding</keyword>
<gene>
    <name evidence="8" type="ORF">PAT3040_00792</name>
</gene>
<proteinExistence type="predicted"/>
<dbReference type="Gene3D" id="3.40.50.10940">
    <property type="match status" value="1"/>
</dbReference>
<evidence type="ECO:0000256" key="2">
    <source>
        <dbReference type="ARBA" id="ARBA00022935"/>
    </source>
</evidence>
<evidence type="ECO:0000256" key="5">
    <source>
        <dbReference type="ARBA" id="ARBA00023277"/>
    </source>
</evidence>
<dbReference type="GO" id="GO:0005829">
    <property type="term" value="C:cytosol"/>
    <property type="evidence" value="ECO:0007669"/>
    <property type="project" value="TreeGrafter"/>
</dbReference>
<dbReference type="EMBL" id="BDQX01000039">
    <property type="protein sequence ID" value="GBG06275.1"/>
    <property type="molecule type" value="Genomic_DNA"/>
</dbReference>
<evidence type="ECO:0000256" key="3">
    <source>
        <dbReference type="ARBA" id="ARBA00023211"/>
    </source>
</evidence>
<feature type="domain" description="L-arabinose isomerase central" evidence="7">
    <location>
        <begin position="216"/>
        <end position="310"/>
    </location>
</feature>
<protein>
    <recommendedName>
        <fullName evidence="10">L-arabinose isomerase</fullName>
    </recommendedName>
</protein>
<evidence type="ECO:0000313" key="8">
    <source>
        <dbReference type="EMBL" id="GBG06275.1"/>
    </source>
</evidence>
<dbReference type="InterPro" id="IPR038583">
    <property type="entry name" value="AraA_N_sf"/>
</dbReference>